<dbReference type="Gene3D" id="6.10.250.3450">
    <property type="match status" value="1"/>
</dbReference>
<dbReference type="AlphaFoldDB" id="A0A9K3D0S5"/>
<dbReference type="Proteomes" id="UP000265618">
    <property type="component" value="Unassembled WGS sequence"/>
</dbReference>
<reference evidence="4 5" key="1">
    <citation type="journal article" date="2018" name="PLoS ONE">
        <title>The draft genome of Kipferlia bialata reveals reductive genome evolution in fornicate parasites.</title>
        <authorList>
            <person name="Tanifuji G."/>
            <person name="Takabayashi S."/>
            <person name="Kume K."/>
            <person name="Takagi M."/>
            <person name="Nakayama T."/>
            <person name="Kamikawa R."/>
            <person name="Inagaki Y."/>
            <person name="Hashimoto T."/>
        </authorList>
    </citation>
    <scope>NUCLEOTIDE SEQUENCE [LARGE SCALE GENOMIC DNA]</scope>
    <source>
        <strain evidence="4">NY0173</strain>
    </source>
</reference>
<comment type="similarity">
    <text evidence="1">Belongs to the universal ribosomal protein uL29 family.</text>
</comment>
<dbReference type="PANTHER" id="PTHR45722">
    <property type="entry name" value="60S RIBOSOMAL PROTEIN L35"/>
    <property type="match status" value="1"/>
</dbReference>
<dbReference type="GO" id="GO:0006412">
    <property type="term" value="P:translation"/>
    <property type="evidence" value="ECO:0007669"/>
    <property type="project" value="InterPro"/>
</dbReference>
<sequence>MAKALRCSELREMSTEDLQEKLATMKAQLLKLRVQKYVSAQPSKISEMCVVRKDVARLLTVLSQRVRAEARVEYNGKKYAPRDLRPQLTHAMRLRLRPSQKAIKSLRVQKAEKAFPLRRYAIKE</sequence>
<dbReference type="OrthoDB" id="528635at2759"/>
<comment type="caution">
    <text evidence="4">The sequence shown here is derived from an EMBL/GenBank/DDBJ whole genome shotgun (WGS) entry which is preliminary data.</text>
</comment>
<evidence type="ECO:0000256" key="1">
    <source>
        <dbReference type="ARBA" id="ARBA00009254"/>
    </source>
</evidence>
<dbReference type="GO" id="GO:0003735">
    <property type="term" value="F:structural constituent of ribosome"/>
    <property type="evidence" value="ECO:0007669"/>
    <property type="project" value="InterPro"/>
</dbReference>
<dbReference type="Gene3D" id="1.10.287.310">
    <property type="match status" value="1"/>
</dbReference>
<evidence type="ECO:0000256" key="3">
    <source>
        <dbReference type="ARBA" id="ARBA00023274"/>
    </source>
</evidence>
<evidence type="ECO:0000313" key="5">
    <source>
        <dbReference type="Proteomes" id="UP000265618"/>
    </source>
</evidence>
<keyword evidence="3" id="KW-0687">Ribonucleoprotein</keyword>
<protein>
    <submittedName>
        <fullName evidence="4">Ribosomal protein L29</fullName>
    </submittedName>
</protein>
<dbReference type="SUPFAM" id="SSF46561">
    <property type="entry name" value="Ribosomal protein L29 (L29p)"/>
    <property type="match status" value="1"/>
</dbReference>
<dbReference type="InterPro" id="IPR036049">
    <property type="entry name" value="Ribosomal_uL29_sf"/>
</dbReference>
<dbReference type="GO" id="GO:0000463">
    <property type="term" value="P:maturation of LSU-rRNA from tricistronic rRNA transcript (SSU-rRNA, 5.8S rRNA, LSU-rRNA)"/>
    <property type="evidence" value="ECO:0007669"/>
    <property type="project" value="InterPro"/>
</dbReference>
<dbReference type="EMBL" id="BDIP01002249">
    <property type="protein sequence ID" value="GIQ85986.1"/>
    <property type="molecule type" value="Genomic_DNA"/>
</dbReference>
<accession>A0A9K3D0S5</accession>
<dbReference type="FunFam" id="6.10.250.3450:FF:000001">
    <property type="entry name" value="60S ribosomal protein L35"/>
    <property type="match status" value="1"/>
</dbReference>
<name>A0A9K3D0S5_9EUKA</name>
<dbReference type="HAMAP" id="MF_00374">
    <property type="entry name" value="Ribosomal_uL29"/>
    <property type="match status" value="1"/>
</dbReference>
<organism evidence="4 5">
    <name type="scientific">Kipferlia bialata</name>
    <dbReference type="NCBI Taxonomy" id="797122"/>
    <lineage>
        <taxon>Eukaryota</taxon>
        <taxon>Metamonada</taxon>
        <taxon>Carpediemonas-like organisms</taxon>
        <taxon>Kipferlia</taxon>
    </lineage>
</organism>
<dbReference type="InterPro" id="IPR001854">
    <property type="entry name" value="Ribosomal_uL29"/>
</dbReference>
<dbReference type="GO" id="GO:0003729">
    <property type="term" value="F:mRNA binding"/>
    <property type="evidence" value="ECO:0007669"/>
    <property type="project" value="TreeGrafter"/>
</dbReference>
<gene>
    <name evidence="4" type="ORF">KIPB_007753</name>
</gene>
<evidence type="ECO:0000256" key="2">
    <source>
        <dbReference type="ARBA" id="ARBA00022980"/>
    </source>
</evidence>
<dbReference type="InterPro" id="IPR045059">
    <property type="entry name" value="Ribosomal_uL29_euk"/>
</dbReference>
<dbReference type="PANTHER" id="PTHR45722:SF2">
    <property type="entry name" value="LARGE RIBOSOMAL SUBUNIT PROTEIN UL29-RELATED"/>
    <property type="match status" value="1"/>
</dbReference>
<keyword evidence="5" id="KW-1185">Reference proteome</keyword>
<dbReference type="Pfam" id="PF00831">
    <property type="entry name" value="Ribosomal_L29"/>
    <property type="match status" value="1"/>
</dbReference>
<evidence type="ECO:0000313" key="4">
    <source>
        <dbReference type="EMBL" id="GIQ85986.1"/>
    </source>
</evidence>
<dbReference type="GO" id="GO:0022625">
    <property type="term" value="C:cytosolic large ribosomal subunit"/>
    <property type="evidence" value="ECO:0007669"/>
    <property type="project" value="InterPro"/>
</dbReference>
<dbReference type="CDD" id="cd00427">
    <property type="entry name" value="Ribosomal_L29_HIP"/>
    <property type="match status" value="1"/>
</dbReference>
<keyword evidence="2 4" id="KW-0689">Ribosomal protein</keyword>
<dbReference type="NCBIfam" id="TIGR00012">
    <property type="entry name" value="L29"/>
    <property type="match status" value="1"/>
</dbReference>
<proteinExistence type="inferred from homology"/>